<comment type="subcellular location">
    <subcellularLocation>
        <location evidence="6">Cytoplasm</location>
    </subcellularLocation>
</comment>
<dbReference type="InterPro" id="IPR003751">
    <property type="entry name" value="CsrA"/>
</dbReference>
<organism evidence="7 8">
    <name type="scientific">Pseudidiomarina insulisalsae</name>
    <dbReference type="NCBI Taxonomy" id="575789"/>
    <lineage>
        <taxon>Bacteria</taxon>
        <taxon>Pseudomonadati</taxon>
        <taxon>Pseudomonadota</taxon>
        <taxon>Gammaproteobacteria</taxon>
        <taxon>Alteromonadales</taxon>
        <taxon>Idiomarinaceae</taxon>
        <taxon>Pseudidiomarina</taxon>
    </lineage>
</organism>
<evidence type="ECO:0000313" key="8">
    <source>
        <dbReference type="Proteomes" id="UP000288259"/>
    </source>
</evidence>
<keyword evidence="5 6" id="KW-0010">Activator</keyword>
<name>A0A432YLH3_9GAMM</name>
<evidence type="ECO:0000256" key="5">
    <source>
        <dbReference type="ARBA" id="ARBA00023159"/>
    </source>
</evidence>
<dbReference type="OrthoDB" id="9809061at2"/>
<evidence type="ECO:0000256" key="4">
    <source>
        <dbReference type="ARBA" id="ARBA00022884"/>
    </source>
</evidence>
<comment type="caution">
    <text evidence="7">The sequence shown here is derived from an EMBL/GenBank/DDBJ whole genome shotgun (WGS) entry which is preliminary data.</text>
</comment>
<keyword evidence="3 6" id="KW-0810">Translation regulation</keyword>
<dbReference type="GO" id="GO:0045948">
    <property type="term" value="P:positive regulation of translational initiation"/>
    <property type="evidence" value="ECO:0007669"/>
    <property type="project" value="UniProtKB-UniRule"/>
</dbReference>
<reference evidence="8" key="1">
    <citation type="journal article" date="2018" name="Front. Microbiol.">
        <title>Genome-Based Analysis Reveals the Taxonomy and Diversity of the Family Idiomarinaceae.</title>
        <authorList>
            <person name="Liu Y."/>
            <person name="Lai Q."/>
            <person name="Shao Z."/>
        </authorList>
    </citation>
    <scope>NUCLEOTIDE SEQUENCE [LARGE SCALE GENOMIC DNA]</scope>
    <source>
        <strain evidence="8">CVS-6</strain>
    </source>
</reference>
<gene>
    <name evidence="6 7" type="primary">csrA</name>
    <name evidence="7" type="ORF">CWI71_05490</name>
</gene>
<comment type="similarity">
    <text evidence="6">Belongs to the CsrA/RsmA family.</text>
</comment>
<keyword evidence="8" id="KW-1185">Reference proteome</keyword>
<dbReference type="HAMAP" id="MF_00167">
    <property type="entry name" value="CsrA"/>
    <property type="match status" value="1"/>
</dbReference>
<dbReference type="NCBIfam" id="NF002469">
    <property type="entry name" value="PRK01712.1"/>
    <property type="match status" value="1"/>
</dbReference>
<dbReference type="GO" id="GO:0045947">
    <property type="term" value="P:negative regulation of translational initiation"/>
    <property type="evidence" value="ECO:0007669"/>
    <property type="project" value="UniProtKB-UniRule"/>
</dbReference>
<dbReference type="InterPro" id="IPR036107">
    <property type="entry name" value="CsrA_sf"/>
</dbReference>
<dbReference type="EMBL" id="PIPY01000005">
    <property type="protein sequence ID" value="RUO61814.1"/>
    <property type="molecule type" value="Genomic_DNA"/>
</dbReference>
<evidence type="ECO:0000256" key="2">
    <source>
        <dbReference type="ARBA" id="ARBA00022491"/>
    </source>
</evidence>
<evidence type="ECO:0000256" key="3">
    <source>
        <dbReference type="ARBA" id="ARBA00022845"/>
    </source>
</evidence>
<dbReference type="PANTHER" id="PTHR34984">
    <property type="entry name" value="CARBON STORAGE REGULATOR"/>
    <property type="match status" value="1"/>
</dbReference>
<dbReference type="GO" id="GO:0006402">
    <property type="term" value="P:mRNA catabolic process"/>
    <property type="evidence" value="ECO:0007669"/>
    <property type="project" value="InterPro"/>
</dbReference>
<evidence type="ECO:0000256" key="6">
    <source>
        <dbReference type="HAMAP-Rule" id="MF_00167"/>
    </source>
</evidence>
<accession>A0A432YLH3</accession>
<dbReference type="SUPFAM" id="SSF117130">
    <property type="entry name" value="CsrA-like"/>
    <property type="match status" value="1"/>
</dbReference>
<dbReference type="NCBIfam" id="TIGR00202">
    <property type="entry name" value="csrA"/>
    <property type="match status" value="1"/>
</dbReference>
<comment type="subunit">
    <text evidence="6">Homodimer; the beta-strands of each monomer intercalate to form a hydrophobic core, while the alpha-helices form wings that extend away from the core.</text>
</comment>
<protein>
    <recommendedName>
        <fullName evidence="6">Translational regulator CsrA</fullName>
    </recommendedName>
    <alternativeName>
        <fullName evidence="6">Carbon storage regulator</fullName>
    </alternativeName>
</protein>
<keyword evidence="4 6" id="KW-0694">RNA-binding</keyword>
<dbReference type="PANTHER" id="PTHR34984:SF1">
    <property type="entry name" value="CARBON STORAGE REGULATOR"/>
    <property type="match status" value="1"/>
</dbReference>
<evidence type="ECO:0000256" key="1">
    <source>
        <dbReference type="ARBA" id="ARBA00022490"/>
    </source>
</evidence>
<dbReference type="AlphaFoldDB" id="A0A432YLH3"/>
<keyword evidence="2 6" id="KW-0678">Repressor</keyword>
<evidence type="ECO:0000313" key="7">
    <source>
        <dbReference type="EMBL" id="RUO61814.1"/>
    </source>
</evidence>
<dbReference type="RefSeq" id="WP_126754274.1">
    <property type="nucleotide sequence ID" value="NZ_PIPY01000005.1"/>
</dbReference>
<proteinExistence type="inferred from homology"/>
<dbReference type="GO" id="GO:0048027">
    <property type="term" value="F:mRNA 5'-UTR binding"/>
    <property type="evidence" value="ECO:0007669"/>
    <property type="project" value="UniProtKB-UniRule"/>
</dbReference>
<dbReference type="FunFam" id="2.60.40.4380:FF:000002">
    <property type="entry name" value="Translational regulator CsrA"/>
    <property type="match status" value="1"/>
</dbReference>
<dbReference type="GO" id="GO:0006109">
    <property type="term" value="P:regulation of carbohydrate metabolic process"/>
    <property type="evidence" value="ECO:0007669"/>
    <property type="project" value="UniProtKB-UniRule"/>
</dbReference>
<dbReference type="GO" id="GO:0005829">
    <property type="term" value="C:cytosol"/>
    <property type="evidence" value="ECO:0007669"/>
    <property type="project" value="TreeGrafter"/>
</dbReference>
<keyword evidence="1 6" id="KW-0963">Cytoplasm</keyword>
<dbReference type="Proteomes" id="UP000288259">
    <property type="component" value="Unassembled WGS sequence"/>
</dbReference>
<comment type="function">
    <text evidence="6">A key translational regulator that binds mRNA to regulate translation initiation and/or mRNA stability. Mediates global changes in gene expression, shifting from rapid growth to stress survival by linking envelope stress, the stringent response and the catabolite repression systems. Usually binds in the 5'-UTR; binding at or near the Shine-Dalgarno sequence prevents ribosome-binding, repressing translation, binding elsewhere in the 5'-UTR can activate translation and/or stabilize the mRNA. Its function is antagonized by small RNA(s).</text>
</comment>
<dbReference type="Gene3D" id="2.60.40.4380">
    <property type="entry name" value="Translational regulator CsrA"/>
    <property type="match status" value="1"/>
</dbReference>
<dbReference type="Pfam" id="PF02599">
    <property type="entry name" value="CsrA"/>
    <property type="match status" value="1"/>
</dbReference>
<sequence length="62" mass="7212">MLILSRKAGESLKIGDDITITIADVRGSQVRVQIEAPREVPVHREEVYYRIQREQEKDFSEL</sequence>